<keyword evidence="1" id="KW-1133">Transmembrane helix</keyword>
<gene>
    <name evidence="2" type="ORF">D8M05_10305</name>
</gene>
<reference evidence="2 3" key="1">
    <citation type="journal article" date="2015" name="Antonie Van Leeuwenhoek">
        <title>Oceanobacillus bengalensis sp. nov., a bacterium isolated from seawater of the Bay of Bengal.</title>
        <authorList>
            <person name="Yongchang O."/>
            <person name="Xiang W."/>
            <person name="Wang G."/>
        </authorList>
    </citation>
    <scope>NUCLEOTIDE SEQUENCE [LARGE SCALE GENOMIC DNA]</scope>
    <source>
        <strain evidence="2 3">MCCC 1K00260</strain>
    </source>
</reference>
<keyword evidence="3" id="KW-1185">Reference proteome</keyword>
<organism evidence="2 3">
    <name type="scientific">Oceanobacillus bengalensis</name>
    <dbReference type="NCBI Taxonomy" id="1435466"/>
    <lineage>
        <taxon>Bacteria</taxon>
        <taxon>Bacillati</taxon>
        <taxon>Bacillota</taxon>
        <taxon>Bacilli</taxon>
        <taxon>Bacillales</taxon>
        <taxon>Bacillaceae</taxon>
        <taxon>Oceanobacillus</taxon>
    </lineage>
</organism>
<proteinExistence type="predicted"/>
<dbReference type="AlphaFoldDB" id="A0A494YYU2"/>
<keyword evidence="1" id="KW-0472">Membrane</keyword>
<protein>
    <submittedName>
        <fullName evidence="2">Uncharacterized protein</fullName>
    </submittedName>
</protein>
<dbReference type="Proteomes" id="UP000281813">
    <property type="component" value="Unassembled WGS sequence"/>
</dbReference>
<comment type="caution">
    <text evidence="2">The sequence shown here is derived from an EMBL/GenBank/DDBJ whole genome shotgun (WGS) entry which is preliminary data.</text>
</comment>
<evidence type="ECO:0000256" key="1">
    <source>
        <dbReference type="SAM" id="Phobius"/>
    </source>
</evidence>
<accession>A0A494YYU2</accession>
<keyword evidence="1" id="KW-0812">Transmembrane</keyword>
<sequence>MKFEAAKLPPAESKPTKKLDVSFLPDFLTTFYSISQVYLALNIYYITLLGRIIQYYLSFKLFVLPK</sequence>
<evidence type="ECO:0000313" key="2">
    <source>
        <dbReference type="EMBL" id="RKQ15381.1"/>
    </source>
</evidence>
<feature type="transmembrane region" description="Helical" evidence="1">
    <location>
        <begin position="37"/>
        <end position="57"/>
    </location>
</feature>
<dbReference type="EMBL" id="RBZO01000014">
    <property type="protein sequence ID" value="RKQ15381.1"/>
    <property type="molecule type" value="Genomic_DNA"/>
</dbReference>
<name>A0A494YYU2_9BACI</name>
<evidence type="ECO:0000313" key="3">
    <source>
        <dbReference type="Proteomes" id="UP000281813"/>
    </source>
</evidence>